<name>K2FZK0_9BACT</name>
<organism evidence="2">
    <name type="scientific">uncultured bacterium</name>
    <name type="common">gcode 4</name>
    <dbReference type="NCBI Taxonomy" id="1234023"/>
    <lineage>
        <taxon>Bacteria</taxon>
        <taxon>environmental samples</taxon>
    </lineage>
</organism>
<sequence>MSPITRNEDSEYPLNQEQKNQEKPMPKEVGEILVSTSQKAEWVMDWTHVPDEDIEVKRNALMEQLDRLSSQLAEGLEKYEVMFWEQFAYIDAAIMNVEYAGPDELQNLNSDNIEVSSLFWWFDPKNIWDTKLYIDLLKKLKEQKDVQIQAHLLGFIELLSVYVLNKDANRINFEADEFKKIVFDNPKINPNYQILLIRIFELMERQTSMMVAASEKLHSNFWNELTHEQRSDAQDIAKLFE</sequence>
<dbReference type="AlphaFoldDB" id="K2FZK0"/>
<protein>
    <submittedName>
        <fullName evidence="2">Uncharacterized protein</fullName>
    </submittedName>
</protein>
<evidence type="ECO:0000313" key="2">
    <source>
        <dbReference type="EMBL" id="EKE27357.1"/>
    </source>
</evidence>
<reference evidence="2" key="1">
    <citation type="journal article" date="2012" name="Science">
        <title>Fermentation, hydrogen, and sulfur metabolism in multiple uncultivated bacterial phyla.</title>
        <authorList>
            <person name="Wrighton K.C."/>
            <person name="Thomas B.C."/>
            <person name="Sharon I."/>
            <person name="Miller C.S."/>
            <person name="Castelle C.J."/>
            <person name="VerBerkmoes N.C."/>
            <person name="Wilkins M.J."/>
            <person name="Hettich R.L."/>
            <person name="Lipton M.S."/>
            <person name="Williams K.H."/>
            <person name="Long P.E."/>
            <person name="Banfield J.F."/>
        </authorList>
    </citation>
    <scope>NUCLEOTIDE SEQUENCE [LARGE SCALE GENOMIC DNA]</scope>
</reference>
<comment type="caution">
    <text evidence="2">The sequence shown here is derived from an EMBL/GenBank/DDBJ whole genome shotgun (WGS) entry which is preliminary data.</text>
</comment>
<proteinExistence type="predicted"/>
<gene>
    <name evidence="2" type="ORF">ACD_3C00221G0001</name>
</gene>
<accession>K2FZK0</accession>
<feature type="region of interest" description="Disordered" evidence="1">
    <location>
        <begin position="1"/>
        <end position="27"/>
    </location>
</feature>
<dbReference type="EMBL" id="AMFJ01000495">
    <property type="protein sequence ID" value="EKE27357.1"/>
    <property type="molecule type" value="Genomic_DNA"/>
</dbReference>
<evidence type="ECO:0000256" key="1">
    <source>
        <dbReference type="SAM" id="MobiDB-lite"/>
    </source>
</evidence>